<dbReference type="SUPFAM" id="SSF47336">
    <property type="entry name" value="ACP-like"/>
    <property type="match status" value="1"/>
</dbReference>
<evidence type="ECO:0000313" key="15">
    <source>
        <dbReference type="Proteomes" id="UP000218418"/>
    </source>
</evidence>
<evidence type="ECO:0000256" key="2">
    <source>
        <dbReference type="ARBA" id="ARBA00006432"/>
    </source>
</evidence>
<dbReference type="InterPro" id="IPR025110">
    <property type="entry name" value="AMP-bd_C"/>
</dbReference>
<dbReference type="InterPro" id="IPR013786">
    <property type="entry name" value="AcylCoA_DH/ox_N"/>
</dbReference>
<feature type="region of interest" description="Disordered" evidence="11">
    <location>
        <begin position="1176"/>
        <end position="1207"/>
    </location>
</feature>
<reference evidence="14 15" key="1">
    <citation type="submission" date="2017-06" db="EMBL/GenBank/DDBJ databases">
        <title>Genome sequencing of cyanobaciteial culture collection at National Institute for Environmental Studies (NIES).</title>
        <authorList>
            <person name="Hirose Y."/>
            <person name="Shimura Y."/>
            <person name="Fujisawa T."/>
            <person name="Nakamura Y."/>
            <person name="Kawachi M."/>
        </authorList>
    </citation>
    <scope>NUCLEOTIDE SEQUENCE [LARGE SCALE GENOMIC DNA]</scope>
    <source>
        <strain evidence="14 15">NIES-267</strain>
    </source>
</reference>
<dbReference type="Pfam" id="PF23024">
    <property type="entry name" value="AMP-dom_DIP2-like"/>
    <property type="match status" value="1"/>
</dbReference>
<dbReference type="InterPro" id="IPR042099">
    <property type="entry name" value="ANL_N_sf"/>
</dbReference>
<dbReference type="Gene3D" id="3.30.300.30">
    <property type="match status" value="1"/>
</dbReference>
<comment type="cofactor">
    <cofactor evidence="1">
        <name>FAD</name>
        <dbReference type="ChEBI" id="CHEBI:57692"/>
    </cofactor>
</comment>
<dbReference type="Pfam" id="PF00501">
    <property type="entry name" value="AMP-binding"/>
    <property type="match status" value="1"/>
</dbReference>
<dbReference type="PROSITE" id="PS00012">
    <property type="entry name" value="PHOSPHOPANTETHEINE"/>
    <property type="match status" value="1"/>
</dbReference>
<feature type="domain" description="Carrier" evidence="13">
    <location>
        <begin position="1207"/>
        <end position="1286"/>
    </location>
</feature>
<dbReference type="PROSITE" id="PS50075">
    <property type="entry name" value="CARRIER"/>
    <property type="match status" value="1"/>
</dbReference>
<dbReference type="Pfam" id="PF02771">
    <property type="entry name" value="Acyl-CoA_dh_N"/>
    <property type="match status" value="1"/>
</dbReference>
<dbReference type="Gene3D" id="2.40.110.10">
    <property type="entry name" value="Butyryl-CoA Dehydrogenase, subunit A, domain 2"/>
    <property type="match status" value="1"/>
</dbReference>
<dbReference type="Pfam" id="PF02770">
    <property type="entry name" value="Acyl-CoA_dh_M"/>
    <property type="match status" value="1"/>
</dbReference>
<dbReference type="InterPro" id="IPR037069">
    <property type="entry name" value="AcylCoA_DH/ox_N_sf"/>
</dbReference>
<dbReference type="Proteomes" id="UP000218418">
    <property type="component" value="Chromosome"/>
</dbReference>
<dbReference type="InterPro" id="IPR009100">
    <property type="entry name" value="AcylCoA_DH/oxidase_NM_dom_sf"/>
</dbReference>
<keyword evidence="8" id="KW-0274">FAD</keyword>
<dbReference type="GO" id="GO:0071766">
    <property type="term" value="P:Actinobacterium-type cell wall biogenesis"/>
    <property type="evidence" value="ECO:0007669"/>
    <property type="project" value="UniProtKB-ARBA"/>
</dbReference>
<dbReference type="InterPro" id="IPR020806">
    <property type="entry name" value="PKS_PP-bd"/>
</dbReference>
<keyword evidence="4" id="KW-0596">Phosphopantetheine</keyword>
<evidence type="ECO:0000256" key="8">
    <source>
        <dbReference type="ARBA" id="ARBA00022827"/>
    </source>
</evidence>
<proteinExistence type="inferred from homology"/>
<organism evidence="14 15">
    <name type="scientific">Calothrix parasitica NIES-267</name>
    <dbReference type="NCBI Taxonomy" id="1973488"/>
    <lineage>
        <taxon>Bacteria</taxon>
        <taxon>Bacillati</taxon>
        <taxon>Cyanobacteriota</taxon>
        <taxon>Cyanophyceae</taxon>
        <taxon>Nostocales</taxon>
        <taxon>Calotrichaceae</taxon>
        <taxon>Calothrix</taxon>
    </lineage>
</organism>
<dbReference type="InterPro" id="IPR040097">
    <property type="entry name" value="FAAL/FAAC"/>
</dbReference>
<evidence type="ECO:0000256" key="4">
    <source>
        <dbReference type="ARBA" id="ARBA00022450"/>
    </source>
</evidence>
<dbReference type="Gene3D" id="1.20.140.10">
    <property type="entry name" value="Butyryl-CoA Dehydrogenase, subunit A, domain 3"/>
    <property type="match status" value="1"/>
</dbReference>
<evidence type="ECO:0000256" key="5">
    <source>
        <dbReference type="ARBA" id="ARBA00022553"/>
    </source>
</evidence>
<feature type="region of interest" description="Disordered" evidence="11">
    <location>
        <begin position="1024"/>
        <end position="1057"/>
    </location>
</feature>
<dbReference type="Gene3D" id="3.40.50.12780">
    <property type="entry name" value="N-terminal domain of ligase-like"/>
    <property type="match status" value="1"/>
</dbReference>
<keyword evidence="12" id="KW-0812">Transmembrane</keyword>
<evidence type="ECO:0000256" key="10">
    <source>
        <dbReference type="ARBA" id="ARBA00023098"/>
    </source>
</evidence>
<dbReference type="InterPro" id="IPR046373">
    <property type="entry name" value="Acyl-CoA_Oxase/DH_mid-dom_sf"/>
</dbReference>
<dbReference type="SUPFAM" id="SSF56645">
    <property type="entry name" value="Acyl-CoA dehydrogenase NM domain-like"/>
    <property type="match status" value="1"/>
</dbReference>
<evidence type="ECO:0000259" key="13">
    <source>
        <dbReference type="PROSITE" id="PS50075"/>
    </source>
</evidence>
<keyword evidence="12" id="KW-1133">Transmembrane helix</keyword>
<dbReference type="PROSITE" id="PS00455">
    <property type="entry name" value="AMP_BINDING"/>
    <property type="match status" value="1"/>
</dbReference>
<dbReference type="SUPFAM" id="SSF47203">
    <property type="entry name" value="Acyl-CoA dehydrogenase C-terminal domain-like"/>
    <property type="match status" value="1"/>
</dbReference>
<dbReference type="Pfam" id="PF00441">
    <property type="entry name" value="Acyl-CoA_dh_1"/>
    <property type="match status" value="1"/>
</dbReference>
<dbReference type="GO" id="GO:0031177">
    <property type="term" value="F:phosphopantetheine binding"/>
    <property type="evidence" value="ECO:0007669"/>
    <property type="project" value="InterPro"/>
</dbReference>
<dbReference type="SMART" id="SM01294">
    <property type="entry name" value="PKS_PP_betabranch"/>
    <property type="match status" value="1"/>
</dbReference>
<keyword evidence="9" id="KW-0276">Fatty acid metabolism</keyword>
<dbReference type="InterPro" id="IPR036250">
    <property type="entry name" value="AcylCo_DH-like_C"/>
</dbReference>
<keyword evidence="15" id="KW-1185">Reference proteome</keyword>
<evidence type="ECO:0000256" key="9">
    <source>
        <dbReference type="ARBA" id="ARBA00022832"/>
    </source>
</evidence>
<dbReference type="GO" id="GO:0005886">
    <property type="term" value="C:plasma membrane"/>
    <property type="evidence" value="ECO:0007669"/>
    <property type="project" value="TreeGrafter"/>
</dbReference>
<keyword evidence="6 14" id="KW-0436">Ligase</keyword>
<dbReference type="InterPro" id="IPR009081">
    <property type="entry name" value="PP-bd_ACP"/>
</dbReference>
<dbReference type="InterPro" id="IPR036736">
    <property type="entry name" value="ACP-like_sf"/>
</dbReference>
<comment type="similarity">
    <text evidence="2">Belongs to the ATP-dependent AMP-binding enzyme family.</text>
</comment>
<dbReference type="Pfam" id="PF00550">
    <property type="entry name" value="PP-binding"/>
    <property type="match status" value="1"/>
</dbReference>
<dbReference type="CDD" id="cd05931">
    <property type="entry name" value="FAAL"/>
    <property type="match status" value="1"/>
</dbReference>
<feature type="transmembrane region" description="Helical" evidence="12">
    <location>
        <begin position="68"/>
        <end position="95"/>
    </location>
</feature>
<evidence type="ECO:0000256" key="6">
    <source>
        <dbReference type="ARBA" id="ARBA00022598"/>
    </source>
</evidence>
<evidence type="ECO:0000256" key="3">
    <source>
        <dbReference type="ARBA" id="ARBA00009347"/>
    </source>
</evidence>
<dbReference type="GO" id="GO:0016627">
    <property type="term" value="F:oxidoreductase activity, acting on the CH-CH group of donors"/>
    <property type="evidence" value="ECO:0007669"/>
    <property type="project" value="InterPro"/>
</dbReference>
<evidence type="ECO:0000256" key="12">
    <source>
        <dbReference type="SAM" id="Phobius"/>
    </source>
</evidence>
<dbReference type="InterPro" id="IPR020845">
    <property type="entry name" value="AMP-binding_CS"/>
</dbReference>
<dbReference type="SMART" id="SM00823">
    <property type="entry name" value="PKS_PP"/>
    <property type="match status" value="1"/>
</dbReference>
<feature type="compositionally biased region" description="Pro residues" evidence="11">
    <location>
        <begin position="1184"/>
        <end position="1203"/>
    </location>
</feature>
<feature type="compositionally biased region" description="Polar residues" evidence="11">
    <location>
        <begin position="1038"/>
        <end position="1053"/>
    </location>
</feature>
<evidence type="ECO:0000256" key="11">
    <source>
        <dbReference type="SAM" id="MobiDB-lite"/>
    </source>
</evidence>
<dbReference type="PANTHER" id="PTHR22754">
    <property type="entry name" value="DISCO-INTERACTING PROTEIN 2 DIP2 -RELATED"/>
    <property type="match status" value="1"/>
</dbReference>
<dbReference type="GO" id="GO:0016874">
    <property type="term" value="F:ligase activity"/>
    <property type="evidence" value="ECO:0007669"/>
    <property type="project" value="UniProtKB-KW"/>
</dbReference>
<name>A0A1Z4LKA8_9CYAN</name>
<keyword evidence="5" id="KW-0597">Phosphoprotein</keyword>
<dbReference type="GO" id="GO:0006633">
    <property type="term" value="P:fatty acid biosynthetic process"/>
    <property type="evidence" value="ECO:0007669"/>
    <property type="project" value="TreeGrafter"/>
</dbReference>
<keyword evidence="12" id="KW-0472">Membrane</keyword>
<dbReference type="InterPro" id="IPR045851">
    <property type="entry name" value="AMP-bd_C_sf"/>
</dbReference>
<accession>A0A1Z4LKA8</accession>
<dbReference type="GO" id="GO:0050660">
    <property type="term" value="F:flavin adenine dinucleotide binding"/>
    <property type="evidence" value="ECO:0007669"/>
    <property type="project" value="InterPro"/>
</dbReference>
<dbReference type="SUPFAM" id="SSF56801">
    <property type="entry name" value="Acetyl-CoA synthetase-like"/>
    <property type="match status" value="1"/>
</dbReference>
<dbReference type="InterPro" id="IPR000873">
    <property type="entry name" value="AMP-dep_synth/lig_dom"/>
</dbReference>
<evidence type="ECO:0000256" key="7">
    <source>
        <dbReference type="ARBA" id="ARBA00022630"/>
    </source>
</evidence>
<comment type="similarity">
    <text evidence="3">Belongs to the acyl-CoA dehydrogenase family.</text>
</comment>
<sequence>MSTDFPTFSTIVDLMQYRSNHQPEQQGYIFLADGESQENSLSYKELDVKARLIAAHLQSLNMIGERALLLYPPGLEFIAAFLGCLYAGVIAVPAYPPRKGQSLLRVKSIGSDSQAAVVLTTQSLVGFIKSQQTANLPNVKYVIATDSLLQDLAYYWQKPAINSESLAFLQYTSGSTGNPKGVMVSHANLLHNEQIIKQGFGHSGDTTVVGWLPFYHDMGLIGNVLQPLYLGICSILMPPVTFLQKPIRWLKAISDYKATTSGAPNFAYEMCLQKITSEQRANLDLSSWEVAFCGAETIRVETLERFAEAFAECGFRKEAFYPCYGLAEATLFVTGGEKTALPKVIHVDTQALAQNRIEVKEDLSETAAIVSCGRVIAQEVAIVNPDDLLPCDENEVGEVWVTGESIAQGYWGKVEETAEIFKAKIAGVEEKSYLRTGDLGFLQEGELYITGRIKDTIIIRGLNYYPQDIELTVEQSHPSLQFGYGAAFGVEIAGKAKEEGLVIVQEVKREGWRTVDVDSVIESIRAAVSKQHQLQVYAVLLLKPGSIPKTTSGKVQRYACRAGFENGGLNAIGEWRFEERGGEGDGESTRVGRLPTLSEVANPKGEMGRWGDGENQKSRISASELIVWLREYAGNYINSRLIDERRCVPPHIVLDFGNRGLLGMQVPREYGGLGLGNYDTMRVLQQLGAIDTTLSLFVGLNNILGIRPILRYGSKALQDELLPILATGRELAAFAITEPGAGSNPQGITSQAIPDGDGWRLSGTKIWSGSAAWAGVTNVFVQHQNPDGTWQGISGFAVRKGTGMRQGKEALTMGMRGMVQNTIYLNDVTVGGEQMLGQPGAGMHVAQDAMMYGRLAIAAASVGGMKRCTQLILRYSSRRSVSTGKLLENPFVLKRLSEITAAITATENLVSQVARRLDAGEIIPTEIYTACKTTAPEFYWQAADSLVQVLGGRGYIESNIAPQILRDARILRIFEGPTETLNMFLGSRAIHESESLTSFISESFQAPEIAEKLQLAAIAINKRTSETSPHPSPYQGEGETSPQSNGQSSTYQGEGTGSHCVAEVPSVVASGVVRSTRWAAILTGEITTFAILWGALHQTQIDSPSELISRAIEWVQFNFEEKLKQALLNSQPQVLSSEENAELISSYINSIGDIEQTLPGEDWELDEFLRQEERNKKEEEIFSPHPPISPSPTPPISPSPTPPLSSNTASSIQNWLINWLSQKLKISQNSIDINKSFADYGIDSVIAVELAQDLQEWLNYPHAIEATIAWNFPTIESLSNYLAQIIQEIPKENKPEVELPTEDSSELESMSDVELAQLLAAEISAVKGRGSE</sequence>
<evidence type="ECO:0000313" key="14">
    <source>
        <dbReference type="EMBL" id="BAY81667.1"/>
    </source>
</evidence>
<dbReference type="Gene3D" id="1.10.540.10">
    <property type="entry name" value="Acyl-CoA dehydrogenase/oxidase, N-terminal domain"/>
    <property type="match status" value="1"/>
</dbReference>
<dbReference type="InterPro" id="IPR009075">
    <property type="entry name" value="AcylCo_DH/oxidase_C"/>
</dbReference>
<dbReference type="GO" id="GO:0070566">
    <property type="term" value="F:adenylyltransferase activity"/>
    <property type="evidence" value="ECO:0007669"/>
    <property type="project" value="TreeGrafter"/>
</dbReference>
<keyword evidence="7" id="KW-0285">Flavoprotein</keyword>
<dbReference type="InterPro" id="IPR006091">
    <property type="entry name" value="Acyl-CoA_Oxase/DH_mid-dom"/>
</dbReference>
<dbReference type="EMBL" id="AP018227">
    <property type="protein sequence ID" value="BAY81667.1"/>
    <property type="molecule type" value="Genomic_DNA"/>
</dbReference>
<dbReference type="FunFam" id="3.40.50.12780:FF:000013">
    <property type="entry name" value="Long-chain-fatty-acid--AMP ligase FadD32"/>
    <property type="match status" value="1"/>
</dbReference>
<keyword evidence="10" id="KW-0443">Lipid metabolism</keyword>
<dbReference type="Gene3D" id="1.10.1200.10">
    <property type="entry name" value="ACP-like"/>
    <property type="match status" value="1"/>
</dbReference>
<dbReference type="CDD" id="cd00567">
    <property type="entry name" value="ACAD"/>
    <property type="match status" value="1"/>
</dbReference>
<dbReference type="InterPro" id="IPR006162">
    <property type="entry name" value="Ppantetheine_attach_site"/>
</dbReference>
<gene>
    <name evidence="14" type="ORF">NIES267_11440</name>
</gene>
<evidence type="ECO:0000256" key="1">
    <source>
        <dbReference type="ARBA" id="ARBA00001974"/>
    </source>
</evidence>
<dbReference type="PANTHER" id="PTHR22754:SF32">
    <property type="entry name" value="DISCO-INTERACTING PROTEIN 2"/>
    <property type="match status" value="1"/>
</dbReference>
<protein>
    <submittedName>
        <fullName evidence="14">AMP-dependent synthetase and ligase, acyl-CoA synthase</fullName>
    </submittedName>
</protein>